<name>A0A0R0AS47_9GAMM</name>
<keyword evidence="2" id="KW-1185">Reference proteome</keyword>
<dbReference type="Proteomes" id="UP000050836">
    <property type="component" value="Unassembled WGS sequence"/>
</dbReference>
<accession>A0A0R0AS47</accession>
<evidence type="ECO:0000313" key="1">
    <source>
        <dbReference type="EMBL" id="KRG42931.1"/>
    </source>
</evidence>
<dbReference type="RefSeq" id="WP_145974288.1">
    <property type="nucleotide sequence ID" value="NZ_LLXS01000016.1"/>
</dbReference>
<dbReference type="EMBL" id="LLXS01000016">
    <property type="protein sequence ID" value="KRG42931.1"/>
    <property type="molecule type" value="Genomic_DNA"/>
</dbReference>
<organism evidence="1 2">
    <name type="scientific">Stenotrophomonas pictorum JCM 9942</name>
    <dbReference type="NCBI Taxonomy" id="1236960"/>
    <lineage>
        <taxon>Bacteria</taxon>
        <taxon>Pseudomonadati</taxon>
        <taxon>Pseudomonadota</taxon>
        <taxon>Gammaproteobacteria</taxon>
        <taxon>Lysobacterales</taxon>
        <taxon>Lysobacteraceae</taxon>
        <taxon>Stenotrophomonas</taxon>
    </lineage>
</organism>
<dbReference type="AlphaFoldDB" id="A0A0R0AS47"/>
<sequence>MQEAYETIRDNWLSKKEYAALVKAIVGNWTSGNCVEYMRPLTAALVAEEELELHRHLWTRTLKRQLSAFFREYSFIRRQRLPLQDIASTDSSGFDEFDYASYSDHRKAASFLLGRIYSSLAIWRDELIGAGLSTEDPDNIVASLQLLKQPRIDVNRLPPNNSFKPNWLRQSA</sequence>
<proteinExistence type="predicted"/>
<comment type="caution">
    <text evidence="1">The sequence shown here is derived from an EMBL/GenBank/DDBJ whole genome shotgun (WGS) entry which is preliminary data.</text>
</comment>
<evidence type="ECO:0000313" key="2">
    <source>
        <dbReference type="Proteomes" id="UP000050836"/>
    </source>
</evidence>
<gene>
    <name evidence="1" type="ORF">ARC78_08070</name>
</gene>
<reference evidence="1 2" key="1">
    <citation type="submission" date="2015-10" db="EMBL/GenBank/DDBJ databases">
        <title>Genome sequencing and analysis of members of genus Stenotrophomonas.</title>
        <authorList>
            <person name="Patil P.P."/>
            <person name="Midha S."/>
            <person name="Patil P.B."/>
        </authorList>
    </citation>
    <scope>NUCLEOTIDE SEQUENCE [LARGE SCALE GENOMIC DNA]</scope>
    <source>
        <strain evidence="1 2">JCM 9942</strain>
    </source>
</reference>
<protein>
    <submittedName>
        <fullName evidence="1">Uncharacterized protein</fullName>
    </submittedName>
</protein>